<reference evidence="2" key="1">
    <citation type="journal article" date="2020" name="Fungal Divers.">
        <title>Resolving the Mortierellaceae phylogeny through synthesis of multi-gene phylogenetics and phylogenomics.</title>
        <authorList>
            <person name="Vandepol N."/>
            <person name="Liber J."/>
            <person name="Desiro A."/>
            <person name="Na H."/>
            <person name="Kennedy M."/>
            <person name="Barry K."/>
            <person name="Grigoriev I.V."/>
            <person name="Miller A.N."/>
            <person name="O'Donnell K."/>
            <person name="Stajich J.E."/>
            <person name="Bonito G."/>
        </authorList>
    </citation>
    <scope>NUCLEOTIDE SEQUENCE</scope>
    <source>
        <strain evidence="2">NRRL 28262</strain>
    </source>
</reference>
<evidence type="ECO:0000313" key="2">
    <source>
        <dbReference type="EMBL" id="KAG0247960.1"/>
    </source>
</evidence>
<protein>
    <submittedName>
        <fullName evidence="2">Uncharacterized protein</fullName>
    </submittedName>
</protein>
<organism evidence="2 3">
    <name type="scientific">Linnemannia exigua</name>
    <dbReference type="NCBI Taxonomy" id="604196"/>
    <lineage>
        <taxon>Eukaryota</taxon>
        <taxon>Fungi</taxon>
        <taxon>Fungi incertae sedis</taxon>
        <taxon>Mucoromycota</taxon>
        <taxon>Mortierellomycotina</taxon>
        <taxon>Mortierellomycetes</taxon>
        <taxon>Mortierellales</taxon>
        <taxon>Mortierellaceae</taxon>
        <taxon>Linnemannia</taxon>
    </lineage>
</organism>
<dbReference type="AlphaFoldDB" id="A0AAD4GZ56"/>
<name>A0AAD4GZ56_9FUNG</name>
<accession>A0AAD4GZ56</accession>
<keyword evidence="1" id="KW-0175">Coiled coil</keyword>
<evidence type="ECO:0000256" key="1">
    <source>
        <dbReference type="SAM" id="Coils"/>
    </source>
</evidence>
<dbReference type="Proteomes" id="UP001194580">
    <property type="component" value="Unassembled WGS sequence"/>
</dbReference>
<evidence type="ECO:0000313" key="3">
    <source>
        <dbReference type="Proteomes" id="UP001194580"/>
    </source>
</evidence>
<feature type="coiled-coil region" evidence="1">
    <location>
        <begin position="49"/>
        <end position="76"/>
    </location>
</feature>
<comment type="caution">
    <text evidence="2">The sequence shown here is derived from an EMBL/GenBank/DDBJ whole genome shotgun (WGS) entry which is preliminary data.</text>
</comment>
<gene>
    <name evidence="2" type="ORF">BGZ95_008313</name>
</gene>
<sequence length="102" mass="11605">MFTSHQQEPAAVRTRLSKPSRLWIALAALVALSLCITSVNAFAKVTPAEIEACQRLNEERERLRQVEENLTPEERRNPFIRLSKTMETPEMCQLRGPCEGLP</sequence>
<proteinExistence type="predicted"/>
<feature type="non-terminal residue" evidence="2">
    <location>
        <position position="102"/>
    </location>
</feature>
<keyword evidence="3" id="KW-1185">Reference proteome</keyword>
<dbReference type="EMBL" id="JAAAIL010004309">
    <property type="protein sequence ID" value="KAG0247960.1"/>
    <property type="molecule type" value="Genomic_DNA"/>
</dbReference>